<reference evidence="3" key="1">
    <citation type="submission" date="2013-09" db="EMBL/GenBank/DDBJ databases">
        <title>Corchorus olitorius genome sequencing.</title>
        <authorList>
            <person name="Alam M."/>
            <person name="Haque M.S."/>
            <person name="Islam M.S."/>
            <person name="Emdad E.M."/>
            <person name="Islam M.M."/>
            <person name="Ahmed B."/>
            <person name="Halim A."/>
            <person name="Hossen Q.M.M."/>
            <person name="Hossain M.Z."/>
            <person name="Ahmed R."/>
            <person name="Khan M.M."/>
            <person name="Islam R."/>
            <person name="Rashid M.M."/>
            <person name="Khan S.A."/>
            <person name="Rahman M.S."/>
            <person name="Alam M."/>
            <person name="Yahiya A.S."/>
            <person name="Khan M.S."/>
            <person name="Azam M.S."/>
            <person name="Haque T."/>
            <person name="Lashkar M.Z.H."/>
            <person name="Akhand A.I."/>
            <person name="Morshed G."/>
            <person name="Roy S."/>
            <person name="Uddin K.S."/>
            <person name="Rabeya T."/>
            <person name="Hossain A.S."/>
            <person name="Chowdhury A."/>
            <person name="Snigdha A.R."/>
            <person name="Mortoza M.S."/>
            <person name="Matin S.A."/>
            <person name="Hoque S.M.E."/>
            <person name="Islam M.K."/>
            <person name="Roy D.K."/>
            <person name="Haider R."/>
            <person name="Moosa M.M."/>
            <person name="Elias S.M."/>
            <person name="Hasan A.M."/>
            <person name="Jahan S."/>
            <person name="Shafiuddin M."/>
            <person name="Mahmood N."/>
            <person name="Shommy N.S."/>
        </authorList>
    </citation>
    <scope>NUCLEOTIDE SEQUENCE [LARGE SCALE GENOMIC DNA]</scope>
    <source>
        <strain evidence="3">cv. O-4</strain>
    </source>
</reference>
<keyword evidence="3" id="KW-1185">Reference proteome</keyword>
<evidence type="ECO:0000313" key="2">
    <source>
        <dbReference type="EMBL" id="OMO91315.1"/>
    </source>
</evidence>
<dbReference type="Proteomes" id="UP000187203">
    <property type="component" value="Unassembled WGS sequence"/>
</dbReference>
<feature type="compositionally biased region" description="Basic and acidic residues" evidence="1">
    <location>
        <begin position="10"/>
        <end position="23"/>
    </location>
</feature>
<accession>A0A1R3J8Z8</accession>
<sequence>MAVCGEEEDQKMLKRSERDDRDQTVGSNMYFVNDGKSGVGPVKNGGYRFCV</sequence>
<protein>
    <submittedName>
        <fullName evidence="2">Uncharacterized protein</fullName>
    </submittedName>
</protein>
<gene>
    <name evidence="2" type="ORF">COLO4_18447</name>
</gene>
<proteinExistence type="predicted"/>
<dbReference type="AlphaFoldDB" id="A0A1R3J8Z8"/>
<evidence type="ECO:0000256" key="1">
    <source>
        <dbReference type="SAM" id="MobiDB-lite"/>
    </source>
</evidence>
<feature type="region of interest" description="Disordered" evidence="1">
    <location>
        <begin position="1"/>
        <end position="29"/>
    </location>
</feature>
<organism evidence="2 3">
    <name type="scientific">Corchorus olitorius</name>
    <dbReference type="NCBI Taxonomy" id="93759"/>
    <lineage>
        <taxon>Eukaryota</taxon>
        <taxon>Viridiplantae</taxon>
        <taxon>Streptophyta</taxon>
        <taxon>Embryophyta</taxon>
        <taxon>Tracheophyta</taxon>
        <taxon>Spermatophyta</taxon>
        <taxon>Magnoliopsida</taxon>
        <taxon>eudicotyledons</taxon>
        <taxon>Gunneridae</taxon>
        <taxon>Pentapetalae</taxon>
        <taxon>rosids</taxon>
        <taxon>malvids</taxon>
        <taxon>Malvales</taxon>
        <taxon>Malvaceae</taxon>
        <taxon>Grewioideae</taxon>
        <taxon>Apeibeae</taxon>
        <taxon>Corchorus</taxon>
    </lineage>
</organism>
<comment type="caution">
    <text evidence="2">The sequence shown here is derived from an EMBL/GenBank/DDBJ whole genome shotgun (WGS) entry which is preliminary data.</text>
</comment>
<evidence type="ECO:0000313" key="3">
    <source>
        <dbReference type="Proteomes" id="UP000187203"/>
    </source>
</evidence>
<name>A0A1R3J8Z8_9ROSI</name>
<dbReference type="EMBL" id="AWUE01016463">
    <property type="protein sequence ID" value="OMO91315.1"/>
    <property type="molecule type" value="Genomic_DNA"/>
</dbReference>